<organism evidence="3 4">
    <name type="scientific">Chaetoceros tenuissimus</name>
    <dbReference type="NCBI Taxonomy" id="426638"/>
    <lineage>
        <taxon>Eukaryota</taxon>
        <taxon>Sar</taxon>
        <taxon>Stramenopiles</taxon>
        <taxon>Ochrophyta</taxon>
        <taxon>Bacillariophyta</taxon>
        <taxon>Coscinodiscophyceae</taxon>
        <taxon>Chaetocerotophycidae</taxon>
        <taxon>Chaetocerotales</taxon>
        <taxon>Chaetocerotaceae</taxon>
        <taxon>Chaetoceros</taxon>
    </lineage>
</organism>
<gene>
    <name evidence="3" type="ORF">CTEN210_15119</name>
</gene>
<dbReference type="PANTHER" id="PTHR38016">
    <property type="entry name" value="UNNAMED PRODUCT"/>
    <property type="match status" value="1"/>
</dbReference>
<evidence type="ECO:0000313" key="4">
    <source>
        <dbReference type="Proteomes" id="UP001054902"/>
    </source>
</evidence>
<reference evidence="3 4" key="1">
    <citation type="journal article" date="2021" name="Sci. Rep.">
        <title>The genome of the diatom Chaetoceros tenuissimus carries an ancient integrated fragment of an extant virus.</title>
        <authorList>
            <person name="Hongo Y."/>
            <person name="Kimura K."/>
            <person name="Takaki Y."/>
            <person name="Yoshida Y."/>
            <person name="Baba S."/>
            <person name="Kobayashi G."/>
            <person name="Nagasaki K."/>
            <person name="Hano T."/>
            <person name="Tomaru Y."/>
        </authorList>
    </citation>
    <scope>NUCLEOTIDE SEQUENCE [LARGE SCALE GENOMIC DNA]</scope>
    <source>
        <strain evidence="3 4">NIES-3715</strain>
    </source>
</reference>
<protein>
    <recommendedName>
        <fullName evidence="2">Limiting CO2-inducible protein B/C beta carbonyic anhydrase domain-containing protein</fullName>
    </recommendedName>
</protein>
<dbReference type="Proteomes" id="UP001054902">
    <property type="component" value="Unassembled WGS sequence"/>
</dbReference>
<dbReference type="InterPro" id="IPR040703">
    <property type="entry name" value="LCIB/C_CA"/>
</dbReference>
<dbReference type="PANTHER" id="PTHR38016:SF1">
    <property type="entry name" value="LIMITING CO2-INDUCIBLE PROTEIN B_C BETA CARBONYIC ANHYDRASE DOMAIN-CONTAINING PROTEIN"/>
    <property type="match status" value="1"/>
</dbReference>
<name>A0AAD3D6E1_9STRA</name>
<comment type="caution">
    <text evidence="3">The sequence shown here is derived from an EMBL/GenBank/DDBJ whole genome shotgun (WGS) entry which is preliminary data.</text>
</comment>
<keyword evidence="4" id="KW-1185">Reference proteome</keyword>
<evidence type="ECO:0000256" key="1">
    <source>
        <dbReference type="SAM" id="SignalP"/>
    </source>
</evidence>
<dbReference type="Pfam" id="PF18599">
    <property type="entry name" value="LCIB_C_CA"/>
    <property type="match status" value="1"/>
</dbReference>
<feature type="chain" id="PRO_5042136124" description="Limiting CO2-inducible protein B/C beta carbonyic anhydrase domain-containing protein" evidence="1">
    <location>
        <begin position="19"/>
        <end position="352"/>
    </location>
</feature>
<dbReference type="EMBL" id="BLLK01000062">
    <property type="protein sequence ID" value="GFH58643.1"/>
    <property type="molecule type" value="Genomic_DNA"/>
</dbReference>
<dbReference type="AlphaFoldDB" id="A0AAD3D6E1"/>
<feature type="domain" description="Limiting CO2-inducible protein B/C beta carbonyic anhydrase" evidence="2">
    <location>
        <begin position="88"/>
        <end position="332"/>
    </location>
</feature>
<evidence type="ECO:0000259" key="2">
    <source>
        <dbReference type="Pfam" id="PF18599"/>
    </source>
</evidence>
<feature type="signal peptide" evidence="1">
    <location>
        <begin position="1"/>
        <end position="18"/>
    </location>
</feature>
<sequence length="352" mass="37202">MKTGSFAAALSLLVGANAFVAPEVNTRSSALFASVPESDNLMTPRDARINVPLSTLAASTLVANSSPADALVASPDFDTSVRTFFPGAVPNSVVNLRVSKKLSGRDYRPYNTIMGSSLCSDEIDSTALSLKQQLQRTLCLKNDGGVFELGGLAGVPFVGKSGFGAFLSHVPVNGKVVILYGPHVGISNEGVVGKVERVGVPNPSTSCGAAVGAYKAIKAGGRGPNDAFDYQEEFIIDELTPKLQDLLQQQKNSGAVNGFVNQNTAIASVTCNMFDIVNDVMEGQLEAAYSKPGFWDKVSEITLLGGIVVNRGHGQGLVGGDDYFQPLQFKAINKFGEVDMWDQVFGDLKRTA</sequence>
<accession>A0AAD3D6E1</accession>
<proteinExistence type="predicted"/>
<evidence type="ECO:0000313" key="3">
    <source>
        <dbReference type="EMBL" id="GFH58643.1"/>
    </source>
</evidence>
<keyword evidence="1" id="KW-0732">Signal</keyword>